<dbReference type="InterPro" id="IPR011611">
    <property type="entry name" value="PfkB_dom"/>
</dbReference>
<accession>A0A1G2T653</accession>
<proteinExistence type="predicted"/>
<sequence>MKPTDILAIGDITTDAFIKLGKAEVHCDIGKENYKLCMDFGSKIPYESVEVVRAVGNSANASVSASRLGLSSSLLTYIGDDQNGKECLEELQKNNVDIEYVRTEAGKQTNYHYVLWYDVDRTILVKHETFTYNLGTITAPKWIYLSSLGENSLDFHVQIAEYLEKNPEVKLAFQPGTFQIKSGVQKLEKIYKRTEIFICNVEEAQLILGKKSRDLAVLLRDIAILGPKIVIITDGYNGAYAYDIRDDNSNSWFMPIYPHTPIERTGAGDAYASTIVSALALGKTLEEGLRWAGINSMSVTQYVGAQKGLLSIEKIEEYLAKAPDNYKPQKL</sequence>
<dbReference type="PANTHER" id="PTHR10584">
    <property type="entry name" value="SUGAR KINASE"/>
    <property type="match status" value="1"/>
</dbReference>
<organism evidence="4 5">
    <name type="scientific">Candidatus Zambryskibacteria bacterium RIFCSPHIGHO2_02_38_10.5</name>
    <dbReference type="NCBI Taxonomy" id="1802742"/>
    <lineage>
        <taxon>Bacteria</taxon>
        <taxon>Candidatus Zambryskiibacteriota</taxon>
    </lineage>
</organism>
<protein>
    <recommendedName>
        <fullName evidence="3">Carbohydrate kinase PfkB domain-containing protein</fullName>
    </recommendedName>
</protein>
<dbReference type="PANTHER" id="PTHR10584:SF166">
    <property type="entry name" value="RIBOKINASE"/>
    <property type="match status" value="1"/>
</dbReference>
<name>A0A1G2T653_9BACT</name>
<keyword evidence="1" id="KW-0808">Transferase</keyword>
<dbReference type="InterPro" id="IPR029056">
    <property type="entry name" value="Ribokinase-like"/>
</dbReference>
<keyword evidence="2" id="KW-0418">Kinase</keyword>
<dbReference type="GO" id="GO:0016301">
    <property type="term" value="F:kinase activity"/>
    <property type="evidence" value="ECO:0007669"/>
    <property type="project" value="UniProtKB-KW"/>
</dbReference>
<dbReference type="SUPFAM" id="SSF53613">
    <property type="entry name" value="Ribokinase-like"/>
    <property type="match status" value="1"/>
</dbReference>
<evidence type="ECO:0000313" key="5">
    <source>
        <dbReference type="Proteomes" id="UP000179264"/>
    </source>
</evidence>
<dbReference type="AlphaFoldDB" id="A0A1G2T653"/>
<dbReference type="EMBL" id="MHVL01000038">
    <property type="protein sequence ID" value="OHA92743.1"/>
    <property type="molecule type" value="Genomic_DNA"/>
</dbReference>
<dbReference type="Proteomes" id="UP000179264">
    <property type="component" value="Unassembled WGS sequence"/>
</dbReference>
<dbReference type="Pfam" id="PF00294">
    <property type="entry name" value="PfkB"/>
    <property type="match status" value="1"/>
</dbReference>
<evidence type="ECO:0000259" key="3">
    <source>
        <dbReference type="Pfam" id="PF00294"/>
    </source>
</evidence>
<reference evidence="4 5" key="1">
    <citation type="journal article" date="2016" name="Nat. Commun.">
        <title>Thousands of microbial genomes shed light on interconnected biogeochemical processes in an aquifer system.</title>
        <authorList>
            <person name="Anantharaman K."/>
            <person name="Brown C.T."/>
            <person name="Hug L.A."/>
            <person name="Sharon I."/>
            <person name="Castelle C.J."/>
            <person name="Probst A.J."/>
            <person name="Thomas B.C."/>
            <person name="Singh A."/>
            <person name="Wilkins M.J."/>
            <person name="Karaoz U."/>
            <person name="Brodie E.L."/>
            <person name="Williams K.H."/>
            <person name="Hubbard S.S."/>
            <person name="Banfield J.F."/>
        </authorList>
    </citation>
    <scope>NUCLEOTIDE SEQUENCE [LARGE SCALE GENOMIC DNA]</scope>
</reference>
<dbReference type="Gene3D" id="3.40.1190.20">
    <property type="match status" value="1"/>
</dbReference>
<feature type="domain" description="Carbohydrate kinase PfkB" evidence="3">
    <location>
        <begin position="51"/>
        <end position="308"/>
    </location>
</feature>
<evidence type="ECO:0000313" key="4">
    <source>
        <dbReference type="EMBL" id="OHA92743.1"/>
    </source>
</evidence>
<comment type="caution">
    <text evidence="4">The sequence shown here is derived from an EMBL/GenBank/DDBJ whole genome shotgun (WGS) entry which is preliminary data.</text>
</comment>
<evidence type="ECO:0000256" key="1">
    <source>
        <dbReference type="ARBA" id="ARBA00022679"/>
    </source>
</evidence>
<evidence type="ECO:0000256" key="2">
    <source>
        <dbReference type="ARBA" id="ARBA00022777"/>
    </source>
</evidence>
<gene>
    <name evidence="4" type="ORF">A2W58_03135</name>
</gene>